<comment type="caution">
    <text evidence="3">The sequence shown here is derived from an EMBL/GenBank/DDBJ whole genome shotgun (WGS) entry which is preliminary data.</text>
</comment>
<protein>
    <submittedName>
        <fullName evidence="3">NitT/TauT family transport system substrate-binding protein</fullName>
    </submittedName>
</protein>
<gene>
    <name evidence="3" type="ORF">C8E87_4690</name>
</gene>
<dbReference type="PANTHER" id="PTHR31528:SF3">
    <property type="entry name" value="THIAMINE BIOSYNTHESIS PROTEIN HI_0357-RELATED"/>
    <property type="match status" value="1"/>
</dbReference>
<feature type="signal peptide" evidence="1">
    <location>
        <begin position="1"/>
        <end position="23"/>
    </location>
</feature>
<organism evidence="3 4">
    <name type="scientific">Paractinoplanes brasiliensis</name>
    <dbReference type="NCBI Taxonomy" id="52695"/>
    <lineage>
        <taxon>Bacteria</taxon>
        <taxon>Bacillati</taxon>
        <taxon>Actinomycetota</taxon>
        <taxon>Actinomycetes</taxon>
        <taxon>Micromonosporales</taxon>
        <taxon>Micromonosporaceae</taxon>
        <taxon>Paractinoplanes</taxon>
    </lineage>
</organism>
<dbReference type="InterPro" id="IPR015168">
    <property type="entry name" value="SsuA/THI5"/>
</dbReference>
<dbReference type="AlphaFoldDB" id="A0A4R6JX90"/>
<dbReference type="Pfam" id="PF09084">
    <property type="entry name" value="NMT1"/>
    <property type="match status" value="1"/>
</dbReference>
<evidence type="ECO:0000256" key="1">
    <source>
        <dbReference type="SAM" id="SignalP"/>
    </source>
</evidence>
<feature type="domain" description="SsuA/THI5-like" evidence="2">
    <location>
        <begin position="58"/>
        <end position="269"/>
    </location>
</feature>
<dbReference type="PANTHER" id="PTHR31528">
    <property type="entry name" value="4-AMINO-5-HYDROXYMETHYL-2-METHYLPYRIMIDINE PHOSPHATE SYNTHASE THI11-RELATED"/>
    <property type="match status" value="1"/>
</dbReference>
<evidence type="ECO:0000313" key="3">
    <source>
        <dbReference type="EMBL" id="TDO40967.1"/>
    </source>
</evidence>
<dbReference type="SUPFAM" id="SSF53850">
    <property type="entry name" value="Periplasmic binding protein-like II"/>
    <property type="match status" value="1"/>
</dbReference>
<accession>A0A4R6JX90</accession>
<dbReference type="Proteomes" id="UP000294901">
    <property type="component" value="Unassembled WGS sequence"/>
</dbReference>
<dbReference type="EMBL" id="SNWR01000001">
    <property type="protein sequence ID" value="TDO40967.1"/>
    <property type="molecule type" value="Genomic_DNA"/>
</dbReference>
<feature type="chain" id="PRO_5020341067" evidence="1">
    <location>
        <begin position="24"/>
        <end position="344"/>
    </location>
</feature>
<reference evidence="3 4" key="1">
    <citation type="submission" date="2019-03" db="EMBL/GenBank/DDBJ databases">
        <title>Sequencing the genomes of 1000 actinobacteria strains.</title>
        <authorList>
            <person name="Klenk H.-P."/>
        </authorList>
    </citation>
    <scope>NUCLEOTIDE SEQUENCE [LARGE SCALE GENOMIC DNA]</scope>
    <source>
        <strain evidence="3 4">DSM 43805</strain>
    </source>
</reference>
<evidence type="ECO:0000313" key="4">
    <source>
        <dbReference type="Proteomes" id="UP000294901"/>
    </source>
</evidence>
<keyword evidence="1" id="KW-0732">Signal</keyword>
<dbReference type="InterPro" id="IPR027939">
    <property type="entry name" value="NMT1/THI5"/>
</dbReference>
<sequence length="344" mass="35662">MHRRTLVRSVVAGALALTMSAAAGCSDDSTDGDGGTGASLEKITYLTSFGTFGRDSYAYVALEKGYFKDAGFDVTVNPGKGSGENIKSIVSGQAQFTPIDLTGGLIAAGGKDKTSGFVAVSAIQQRTMAAIIALEGNGINSPKDLEGKTLADAPGSVVRTLFPTYAKLANVDANKVKFVNGEAQTLIGTLASGRVQGIGQFVVGKPTVETVAKGKKAVVLPYSDVLQDLYGNVLITSSKYAQDNPEKVKKFTEALLKGLNDSITNPDEAGKITQKYVQTAKPEGVAAELTVMGPYVKSAAAGIPVGALDAERVARSIAILQGSGQIQPGLKPEQVINFDLTPKA</sequence>
<proteinExistence type="predicted"/>
<dbReference type="GO" id="GO:0009228">
    <property type="term" value="P:thiamine biosynthetic process"/>
    <property type="evidence" value="ECO:0007669"/>
    <property type="project" value="InterPro"/>
</dbReference>
<evidence type="ECO:0000259" key="2">
    <source>
        <dbReference type="Pfam" id="PF09084"/>
    </source>
</evidence>
<keyword evidence="4" id="KW-1185">Reference proteome</keyword>
<dbReference type="PROSITE" id="PS51257">
    <property type="entry name" value="PROKAR_LIPOPROTEIN"/>
    <property type="match status" value="1"/>
</dbReference>
<name>A0A4R6JX90_9ACTN</name>
<dbReference type="Gene3D" id="3.40.190.10">
    <property type="entry name" value="Periplasmic binding protein-like II"/>
    <property type="match status" value="2"/>
</dbReference>